<dbReference type="EMBL" id="VCKW01000343">
    <property type="protein sequence ID" value="TMQ89983.1"/>
    <property type="molecule type" value="Genomic_DNA"/>
</dbReference>
<protein>
    <submittedName>
        <fullName evidence="1">Uncharacterized protein</fullName>
    </submittedName>
</protein>
<gene>
    <name evidence="1" type="ORF">ETD83_37455</name>
</gene>
<proteinExistence type="predicted"/>
<accession>A0A5C4J054</accession>
<evidence type="ECO:0000313" key="1">
    <source>
        <dbReference type="EMBL" id="TMQ89983.1"/>
    </source>
</evidence>
<organism evidence="1 2">
    <name type="scientific">Actinomadura soli</name>
    <dbReference type="NCBI Taxonomy" id="2508997"/>
    <lineage>
        <taxon>Bacteria</taxon>
        <taxon>Bacillati</taxon>
        <taxon>Actinomycetota</taxon>
        <taxon>Actinomycetes</taxon>
        <taxon>Streptosporangiales</taxon>
        <taxon>Thermomonosporaceae</taxon>
        <taxon>Actinomadura</taxon>
    </lineage>
</organism>
<name>A0A5C4J054_9ACTN</name>
<keyword evidence="2" id="KW-1185">Reference proteome</keyword>
<dbReference type="AlphaFoldDB" id="A0A5C4J054"/>
<comment type="caution">
    <text evidence="1">The sequence shown here is derived from an EMBL/GenBank/DDBJ whole genome shotgun (WGS) entry which is preliminary data.</text>
</comment>
<dbReference type="Proteomes" id="UP000309174">
    <property type="component" value="Unassembled WGS sequence"/>
</dbReference>
<evidence type="ECO:0000313" key="2">
    <source>
        <dbReference type="Proteomes" id="UP000309174"/>
    </source>
</evidence>
<sequence>MTGGSGRRELRARLDTAYKQHPDDNGGAGAESYWRAMQELLGEAEALGDHELLFEVRLAYAWSLRGKKWKKSSREIFTEWVALLRQCLLMWRAEPDRICDEHVVLMWNQFANILDIFIRLYPEPADRVHRLIDELERRCPPSRREVFFLLDTFRMKIEARKGNAGEVERLWRELRLQPQPTRHLVPDGTAVGAAAVWERLGRDDLAIEALTPVLTGQIPQREDREYGDYLLLPYLRTGRTGEAVAAHQSTYATAGLKLESLASHLEFCARTGNEERGLDVLHRNLGRLSGTVTTVESMWTAAAVALLCRRVTERGLDREWVWSCEEEGCDCEAAPVRSYAELAGERRWWALEFARKLDEMDGTSFCSEAIMRRLHAGPIVEHLDLPGPVSEPAHRLRPRLSPHLAAATTDELRNELARTPELDRRWKRVVHLQRLMQNAFATGEQDALIDIRFAYLDELLAYGPTAMRPDLFATFTALVRLHDADPALLGAERLDRVWTAAPVVLDRVLTRATVHAAQIRDLIGMLGRHCRPGGRDLHHLRWYAVELEVRCGDVDAARAAWAAFESLPSCDEYATGPNVLRRTEWWLDLGLDGEVLATTGPALSGQDGEERLIVPYLCAGEDAKAREIHERTFATMDGPREVAAHLEFCARTGDLARAKEIIRGTLDLLHVYYDDTEFTFDRLRLCASTVLACRLIAARGLDETWTWPEHECCPAEPGWTYARLAADYRTELNLFALRWQELTGSDFHVRRMNAIADAAA</sequence>
<reference evidence="1 2" key="1">
    <citation type="submission" date="2019-05" db="EMBL/GenBank/DDBJ databases">
        <title>Draft genome sequence of Actinomadura sp. 14C53.</title>
        <authorList>
            <person name="Saricaoglu S."/>
            <person name="Isik K."/>
        </authorList>
    </citation>
    <scope>NUCLEOTIDE SEQUENCE [LARGE SCALE GENOMIC DNA]</scope>
    <source>
        <strain evidence="1 2">14C53</strain>
    </source>
</reference>
<dbReference type="RefSeq" id="WP_138649942.1">
    <property type="nucleotide sequence ID" value="NZ_VCKW01000343.1"/>
</dbReference>
<dbReference type="OrthoDB" id="56388at2"/>